<proteinExistence type="predicted"/>
<keyword evidence="1" id="KW-0032">Aminotransferase</keyword>
<dbReference type="GO" id="GO:0008483">
    <property type="term" value="F:transaminase activity"/>
    <property type="evidence" value="ECO:0007669"/>
    <property type="project" value="UniProtKB-KW"/>
</dbReference>
<accession>A0A6C0Y256</accession>
<gene>
    <name evidence="1" type="ORF">FSC09_07660</name>
</gene>
<reference evidence="1 2" key="1">
    <citation type="submission" date="2019-09" db="EMBL/GenBank/DDBJ databases">
        <title>Non-baumannii Acinetobacter spp. carrying blaNDM-1 isolated in China.</title>
        <authorList>
            <person name="Cui C."/>
            <person name="Chen C."/>
            <person name="Sun J."/>
            <person name="Liu Y."/>
        </authorList>
    </citation>
    <scope>NUCLEOTIDE SEQUENCE [LARGE SCALE GENOMIC DNA]</scope>
    <source>
        <strain evidence="1 2">B18</strain>
    </source>
</reference>
<organism evidence="1 2">
    <name type="scientific">Acinetobacter indicus</name>
    <dbReference type="NCBI Taxonomy" id="756892"/>
    <lineage>
        <taxon>Bacteria</taxon>
        <taxon>Pseudomonadati</taxon>
        <taxon>Pseudomonadota</taxon>
        <taxon>Gammaproteobacteria</taxon>
        <taxon>Moraxellales</taxon>
        <taxon>Moraxellaceae</taxon>
        <taxon>Acinetobacter</taxon>
    </lineage>
</organism>
<sequence>MKLVQPLLFSALACLPIISFATVGGQQRIEVLGYDQKDQKVYLLRHYEDGRGRLPQLYYYNFKSKQPNQLVQVNSLYINPKTKKIDYDQTPTRFNAELAKIKNRLKPLTKVRTQQAQIKVLHSSKRSADWINGTEPVPQWQYCYRVDAGNFRSTVQQSTSYKQGLNIHQAYNIPQQSKMLVTVKYLGIPFEMGYPIEDPVLLSNSQ</sequence>
<dbReference type="Proteomes" id="UP000503440">
    <property type="component" value="Chromosome"/>
</dbReference>
<evidence type="ECO:0000313" key="1">
    <source>
        <dbReference type="EMBL" id="QIC70294.1"/>
    </source>
</evidence>
<dbReference type="RefSeq" id="WP_127801028.1">
    <property type="nucleotide sequence ID" value="NZ_CP044018.1"/>
</dbReference>
<protein>
    <submittedName>
        <fullName evidence="1">Aminotransferase</fullName>
    </submittedName>
</protein>
<name>A0A6C0Y256_9GAMM</name>
<dbReference type="EMBL" id="CP044455">
    <property type="protein sequence ID" value="QIC70294.1"/>
    <property type="molecule type" value="Genomic_DNA"/>
</dbReference>
<keyword evidence="1" id="KW-0808">Transferase</keyword>
<dbReference type="AlphaFoldDB" id="A0A6C0Y256"/>
<evidence type="ECO:0000313" key="2">
    <source>
        <dbReference type="Proteomes" id="UP000503440"/>
    </source>
</evidence>